<dbReference type="EMBL" id="ABDF02000089">
    <property type="protein sequence ID" value="EHK17180.1"/>
    <property type="molecule type" value="Genomic_DNA"/>
</dbReference>
<comment type="caution">
    <text evidence="2">The sequence shown here is derived from an EMBL/GenBank/DDBJ whole genome shotgun (WGS) entry which is preliminary data.</text>
</comment>
<proteinExistence type="predicted"/>
<feature type="compositionally biased region" description="Polar residues" evidence="1">
    <location>
        <begin position="89"/>
        <end position="98"/>
    </location>
</feature>
<gene>
    <name evidence="2" type="ORF">TRIVIDRAFT_92550</name>
</gene>
<name>G9N871_HYPVG</name>
<evidence type="ECO:0000256" key="1">
    <source>
        <dbReference type="SAM" id="MobiDB-lite"/>
    </source>
</evidence>
<dbReference type="Proteomes" id="UP000007115">
    <property type="component" value="Unassembled WGS sequence"/>
</dbReference>
<dbReference type="OrthoDB" id="4898128at2759"/>
<protein>
    <submittedName>
        <fullName evidence="2">Uncharacterized protein</fullName>
    </submittedName>
</protein>
<evidence type="ECO:0000313" key="3">
    <source>
        <dbReference type="Proteomes" id="UP000007115"/>
    </source>
</evidence>
<dbReference type="eggNOG" id="ENOG502RA36">
    <property type="taxonomic scope" value="Eukaryota"/>
</dbReference>
<dbReference type="InParanoid" id="G9N871"/>
<feature type="region of interest" description="Disordered" evidence="1">
    <location>
        <begin position="89"/>
        <end position="120"/>
    </location>
</feature>
<accession>G9N871</accession>
<evidence type="ECO:0000313" key="2">
    <source>
        <dbReference type="EMBL" id="EHK17180.1"/>
    </source>
</evidence>
<dbReference type="AlphaFoldDB" id="G9N871"/>
<reference evidence="2 3" key="1">
    <citation type="journal article" date="2011" name="Genome Biol.">
        <title>Comparative genome sequence analysis underscores mycoparasitism as the ancestral life style of Trichoderma.</title>
        <authorList>
            <person name="Kubicek C.P."/>
            <person name="Herrera-Estrella A."/>
            <person name="Seidl-Seiboth V."/>
            <person name="Martinez D.A."/>
            <person name="Druzhinina I.S."/>
            <person name="Thon M."/>
            <person name="Zeilinger S."/>
            <person name="Casas-Flores S."/>
            <person name="Horwitz B.A."/>
            <person name="Mukherjee P.K."/>
            <person name="Mukherjee M."/>
            <person name="Kredics L."/>
            <person name="Alcaraz L.D."/>
            <person name="Aerts A."/>
            <person name="Antal Z."/>
            <person name="Atanasova L."/>
            <person name="Cervantes-Badillo M.G."/>
            <person name="Challacombe J."/>
            <person name="Chertkov O."/>
            <person name="McCluskey K."/>
            <person name="Coulpier F."/>
            <person name="Deshpande N."/>
            <person name="von Doehren H."/>
            <person name="Ebbole D.J."/>
            <person name="Esquivel-Naranjo E.U."/>
            <person name="Fekete E."/>
            <person name="Flipphi M."/>
            <person name="Glaser F."/>
            <person name="Gomez-Rodriguez E.Y."/>
            <person name="Gruber S."/>
            <person name="Han C."/>
            <person name="Henrissat B."/>
            <person name="Hermosa R."/>
            <person name="Hernandez-Onate M."/>
            <person name="Karaffa L."/>
            <person name="Kosti I."/>
            <person name="Le Crom S."/>
            <person name="Lindquist E."/>
            <person name="Lucas S."/>
            <person name="Luebeck M."/>
            <person name="Luebeck P.S."/>
            <person name="Margeot A."/>
            <person name="Metz B."/>
            <person name="Misra M."/>
            <person name="Nevalainen H."/>
            <person name="Omann M."/>
            <person name="Packer N."/>
            <person name="Perrone G."/>
            <person name="Uresti-Rivera E.E."/>
            <person name="Salamov A."/>
            <person name="Schmoll M."/>
            <person name="Seiboth B."/>
            <person name="Shapiro H."/>
            <person name="Sukno S."/>
            <person name="Tamayo-Ramos J.A."/>
            <person name="Tisch D."/>
            <person name="Wiest A."/>
            <person name="Wilkinson H.H."/>
            <person name="Zhang M."/>
            <person name="Coutinho P.M."/>
            <person name="Kenerley C.M."/>
            <person name="Monte E."/>
            <person name="Baker S.E."/>
            <person name="Grigoriev I.V."/>
        </authorList>
    </citation>
    <scope>NUCLEOTIDE SEQUENCE [LARGE SCALE GENOMIC DNA]</scope>
    <source>
        <strain evidence="3">Gv29-8 / FGSC 10586</strain>
    </source>
</reference>
<dbReference type="OMA" id="KSQHHIH"/>
<sequence>MRKAKTAIPYKKRHAAAVQLPFSKSQHHIHALDTNQSITKASIIQPPVTMKKAAPAANAARDAGSHDHLLQGGHAIMKDDIEEDFGTSKMSENMSKQSGLGGTKSGNMQGGGGTDAQFGDSMRQRDTQSHVGQTCVAMPFC</sequence>
<keyword evidence="3" id="KW-1185">Reference proteome</keyword>
<dbReference type="RefSeq" id="XP_013951379.1">
    <property type="nucleotide sequence ID" value="XM_014095904.1"/>
</dbReference>
<dbReference type="VEuPathDB" id="FungiDB:TRIVIDRAFT_92550"/>
<feature type="compositionally biased region" description="Gly residues" evidence="1">
    <location>
        <begin position="99"/>
        <end position="114"/>
    </location>
</feature>
<dbReference type="GeneID" id="25799046"/>
<organism evidence="2 3">
    <name type="scientific">Hypocrea virens (strain Gv29-8 / FGSC 10586)</name>
    <name type="common">Gliocladium virens</name>
    <name type="synonym">Trichoderma virens</name>
    <dbReference type="NCBI Taxonomy" id="413071"/>
    <lineage>
        <taxon>Eukaryota</taxon>
        <taxon>Fungi</taxon>
        <taxon>Dikarya</taxon>
        <taxon>Ascomycota</taxon>
        <taxon>Pezizomycotina</taxon>
        <taxon>Sordariomycetes</taxon>
        <taxon>Hypocreomycetidae</taxon>
        <taxon>Hypocreales</taxon>
        <taxon>Hypocreaceae</taxon>
        <taxon>Trichoderma</taxon>
    </lineage>
</organism>
<dbReference type="HOGENOM" id="CLU_1825552_0_0_1"/>